<evidence type="ECO:0000313" key="10">
    <source>
        <dbReference type="Proteomes" id="UP000326924"/>
    </source>
</evidence>
<evidence type="ECO:0000256" key="6">
    <source>
        <dbReference type="SAM" id="MobiDB-lite"/>
    </source>
</evidence>
<dbReference type="InParanoid" id="A0A5J5EMJ9"/>
<feature type="transmembrane region" description="Helical" evidence="7">
    <location>
        <begin position="416"/>
        <end position="436"/>
    </location>
</feature>
<keyword evidence="4 7" id="KW-1133">Transmembrane helix</keyword>
<dbReference type="GO" id="GO:0016020">
    <property type="term" value="C:membrane"/>
    <property type="evidence" value="ECO:0007669"/>
    <property type="project" value="UniProtKB-SubCell"/>
</dbReference>
<feature type="transmembrane region" description="Helical" evidence="7">
    <location>
        <begin position="178"/>
        <end position="197"/>
    </location>
</feature>
<feature type="transmembrane region" description="Helical" evidence="7">
    <location>
        <begin position="238"/>
        <end position="258"/>
    </location>
</feature>
<feature type="transmembrane region" description="Helical" evidence="7">
    <location>
        <begin position="209"/>
        <end position="232"/>
    </location>
</feature>
<evidence type="ECO:0000313" key="9">
    <source>
        <dbReference type="EMBL" id="KAA8898252.1"/>
    </source>
</evidence>
<proteinExistence type="predicted"/>
<dbReference type="SUPFAM" id="SSF103473">
    <property type="entry name" value="MFS general substrate transporter"/>
    <property type="match status" value="1"/>
</dbReference>
<dbReference type="InterPro" id="IPR020846">
    <property type="entry name" value="MFS_dom"/>
</dbReference>
<comment type="subcellular location">
    <subcellularLocation>
        <location evidence="1">Membrane</location>
        <topology evidence="1">Multi-pass membrane protein</topology>
    </subcellularLocation>
</comment>
<feature type="transmembrane region" description="Helical" evidence="7">
    <location>
        <begin position="391"/>
        <end position="409"/>
    </location>
</feature>
<feature type="transmembrane region" description="Helical" evidence="7">
    <location>
        <begin position="278"/>
        <end position="297"/>
    </location>
</feature>
<comment type="caution">
    <text evidence="9">The sequence shown here is derived from an EMBL/GenBank/DDBJ whole genome shotgun (WGS) entry which is preliminary data.</text>
</comment>
<dbReference type="Proteomes" id="UP000326924">
    <property type="component" value="Unassembled WGS sequence"/>
</dbReference>
<keyword evidence="10" id="KW-1185">Reference proteome</keyword>
<feature type="transmembrane region" description="Helical" evidence="7">
    <location>
        <begin position="80"/>
        <end position="107"/>
    </location>
</feature>
<feature type="domain" description="Major facilitator superfamily (MFS) profile" evidence="8">
    <location>
        <begin position="83"/>
        <end position="439"/>
    </location>
</feature>
<dbReference type="Pfam" id="PF07690">
    <property type="entry name" value="MFS_1"/>
    <property type="match status" value="1"/>
</dbReference>
<dbReference type="PROSITE" id="PS50850">
    <property type="entry name" value="MFS"/>
    <property type="match status" value="1"/>
</dbReference>
<feature type="compositionally biased region" description="Polar residues" evidence="6">
    <location>
        <begin position="11"/>
        <end position="24"/>
    </location>
</feature>
<feature type="transmembrane region" description="Helical" evidence="7">
    <location>
        <begin position="119"/>
        <end position="137"/>
    </location>
</feature>
<sequence>MRDPRVESWLDLNSGTSTPESLSRMSSMRIQTVEQSAVDLEQATEKLRTVADSPLSDGSTTNLNPYEEMSRIPPMPMARAAGLAITLMGAAFLNTLSVQAMVIAMPSIGEQLHMPPERYQWIITSYSLTFGCFLLLWGKVGDIYGKRMVFLLGGVWVALTSLATAFSPTEIAFDVLRALSGLGAAANVPAAIGILGTSIPPGKVKNYSFAIYAAGAPLGAISGTLIGGLLTQYASWKWIFYLVAIVSAVITVAAYFIIPRSKKAANPDPTARKMTLDWFGALLITTSLILLIFTLSQGSTGHKGWEKPYIPSLVLVFVILFMIFVGWEWWLENKTEREPLMRMSIWCHTGFTMSMIVTGFFWASFNNYMVYATFFYQDFLGLSPINTTLRFLPTGIAGFLITGVSGYLLSRVSGQYILMVGVICTTLSSCAVPQTHAPT</sequence>
<dbReference type="OrthoDB" id="2130629at2759"/>
<evidence type="ECO:0000256" key="1">
    <source>
        <dbReference type="ARBA" id="ARBA00004141"/>
    </source>
</evidence>
<feature type="region of interest" description="Disordered" evidence="6">
    <location>
        <begin position="1"/>
        <end position="24"/>
    </location>
</feature>
<evidence type="ECO:0000256" key="4">
    <source>
        <dbReference type="ARBA" id="ARBA00022989"/>
    </source>
</evidence>
<dbReference type="PANTHER" id="PTHR42718">
    <property type="entry name" value="MAJOR FACILITATOR SUPERFAMILY MULTIDRUG TRANSPORTER MFSC"/>
    <property type="match status" value="1"/>
</dbReference>
<dbReference type="Gene3D" id="1.20.1720.10">
    <property type="entry name" value="Multidrug resistance protein D"/>
    <property type="match status" value="2"/>
</dbReference>
<organism evidence="9 10">
    <name type="scientific">Sphaerosporella brunnea</name>
    <dbReference type="NCBI Taxonomy" id="1250544"/>
    <lineage>
        <taxon>Eukaryota</taxon>
        <taxon>Fungi</taxon>
        <taxon>Dikarya</taxon>
        <taxon>Ascomycota</taxon>
        <taxon>Pezizomycotina</taxon>
        <taxon>Pezizomycetes</taxon>
        <taxon>Pezizales</taxon>
        <taxon>Pyronemataceae</taxon>
        <taxon>Sphaerosporella</taxon>
    </lineage>
</organism>
<name>A0A5J5EMJ9_9PEZI</name>
<gene>
    <name evidence="9" type="ORF">FN846DRAFT_991645</name>
</gene>
<evidence type="ECO:0000256" key="5">
    <source>
        <dbReference type="ARBA" id="ARBA00023136"/>
    </source>
</evidence>
<feature type="transmembrane region" description="Helical" evidence="7">
    <location>
        <begin position="309"/>
        <end position="331"/>
    </location>
</feature>
<reference evidence="9 10" key="1">
    <citation type="submission" date="2019-09" db="EMBL/GenBank/DDBJ databases">
        <title>Draft genome of the ectomycorrhizal ascomycete Sphaerosporella brunnea.</title>
        <authorList>
            <consortium name="DOE Joint Genome Institute"/>
            <person name="Benucci G.M."/>
            <person name="Marozzi G."/>
            <person name="Antonielli L."/>
            <person name="Sanchez S."/>
            <person name="Marco P."/>
            <person name="Wang X."/>
            <person name="Falini L.B."/>
            <person name="Barry K."/>
            <person name="Haridas S."/>
            <person name="Lipzen A."/>
            <person name="Labutti K."/>
            <person name="Grigoriev I.V."/>
            <person name="Murat C."/>
            <person name="Martin F."/>
            <person name="Albertini E."/>
            <person name="Donnini D."/>
            <person name="Bonito G."/>
        </authorList>
    </citation>
    <scope>NUCLEOTIDE SEQUENCE [LARGE SCALE GENOMIC DNA]</scope>
    <source>
        <strain evidence="9 10">Sb_GMNB300</strain>
    </source>
</reference>
<accession>A0A5J5EMJ9</accession>
<evidence type="ECO:0000256" key="7">
    <source>
        <dbReference type="SAM" id="Phobius"/>
    </source>
</evidence>
<dbReference type="GO" id="GO:0022857">
    <property type="term" value="F:transmembrane transporter activity"/>
    <property type="evidence" value="ECO:0007669"/>
    <property type="project" value="InterPro"/>
</dbReference>
<evidence type="ECO:0000259" key="8">
    <source>
        <dbReference type="PROSITE" id="PS50850"/>
    </source>
</evidence>
<dbReference type="AlphaFoldDB" id="A0A5J5EMJ9"/>
<protein>
    <submittedName>
        <fullName evidence="9">Major facilitator superfamily domain-containing protein</fullName>
    </submittedName>
</protein>
<keyword evidence="5 7" id="KW-0472">Membrane</keyword>
<evidence type="ECO:0000256" key="2">
    <source>
        <dbReference type="ARBA" id="ARBA00022448"/>
    </source>
</evidence>
<evidence type="ECO:0000256" key="3">
    <source>
        <dbReference type="ARBA" id="ARBA00022692"/>
    </source>
</evidence>
<feature type="transmembrane region" description="Helical" evidence="7">
    <location>
        <begin position="343"/>
        <end position="365"/>
    </location>
</feature>
<dbReference type="InterPro" id="IPR036259">
    <property type="entry name" value="MFS_trans_sf"/>
</dbReference>
<keyword evidence="2" id="KW-0813">Transport</keyword>
<keyword evidence="3 7" id="KW-0812">Transmembrane</keyword>
<dbReference type="PANTHER" id="PTHR42718:SF9">
    <property type="entry name" value="MAJOR FACILITATOR SUPERFAMILY MULTIDRUG TRANSPORTER MFSC"/>
    <property type="match status" value="1"/>
</dbReference>
<dbReference type="InterPro" id="IPR011701">
    <property type="entry name" value="MFS"/>
</dbReference>
<dbReference type="EMBL" id="VXIS01000188">
    <property type="protein sequence ID" value="KAA8898252.1"/>
    <property type="molecule type" value="Genomic_DNA"/>
</dbReference>
<feature type="transmembrane region" description="Helical" evidence="7">
    <location>
        <begin position="149"/>
        <end position="166"/>
    </location>
</feature>